<dbReference type="GO" id="GO:0016020">
    <property type="term" value="C:membrane"/>
    <property type="evidence" value="ECO:0007669"/>
    <property type="project" value="InterPro"/>
</dbReference>
<evidence type="ECO:0000256" key="3">
    <source>
        <dbReference type="SAM" id="Phobius"/>
    </source>
</evidence>
<comment type="similarity">
    <text evidence="2">Belongs to the CDP-alcohol phosphatidyltransferase class-I family.</text>
</comment>
<dbReference type="InterPro" id="IPR048254">
    <property type="entry name" value="CDP_ALCOHOL_P_TRANSF_CS"/>
</dbReference>
<dbReference type="Proteomes" id="UP000317371">
    <property type="component" value="Unassembled WGS sequence"/>
</dbReference>
<dbReference type="AlphaFoldDB" id="A0A540VMI7"/>
<dbReference type="GO" id="GO:0016780">
    <property type="term" value="F:phosphotransferase activity, for other substituted phosphate groups"/>
    <property type="evidence" value="ECO:0007669"/>
    <property type="project" value="InterPro"/>
</dbReference>
<evidence type="ECO:0000256" key="1">
    <source>
        <dbReference type="ARBA" id="ARBA00022679"/>
    </source>
</evidence>
<evidence type="ECO:0000313" key="5">
    <source>
        <dbReference type="Proteomes" id="UP000317371"/>
    </source>
</evidence>
<comment type="caution">
    <text evidence="4">The sequence shown here is derived from an EMBL/GenBank/DDBJ whole genome shotgun (WGS) entry which is preliminary data.</text>
</comment>
<keyword evidence="3" id="KW-1133">Transmembrane helix</keyword>
<dbReference type="InterPro" id="IPR043130">
    <property type="entry name" value="CDP-OH_PTrfase_TM_dom"/>
</dbReference>
<reference evidence="4 5" key="1">
    <citation type="submission" date="2019-06" db="EMBL/GenBank/DDBJ databases">
        <title>Genome sequence of Litorilinea aerophila BAA-2444.</title>
        <authorList>
            <person name="Maclea K.S."/>
            <person name="Maurais E.G."/>
            <person name="Iannazzi L.C."/>
        </authorList>
    </citation>
    <scope>NUCLEOTIDE SEQUENCE [LARGE SCALE GENOMIC DNA]</scope>
    <source>
        <strain evidence="4 5">ATCC BAA-2444</strain>
    </source>
</reference>
<dbReference type="InterPro" id="IPR000462">
    <property type="entry name" value="CDP-OH_P_trans"/>
</dbReference>
<keyword evidence="5" id="KW-1185">Reference proteome</keyword>
<feature type="transmembrane region" description="Helical" evidence="3">
    <location>
        <begin position="31"/>
        <end position="64"/>
    </location>
</feature>
<evidence type="ECO:0000313" key="4">
    <source>
        <dbReference type="EMBL" id="TQE97353.1"/>
    </source>
</evidence>
<dbReference type="PROSITE" id="PS00379">
    <property type="entry name" value="CDP_ALCOHOL_P_TRANSF"/>
    <property type="match status" value="1"/>
</dbReference>
<dbReference type="EMBL" id="VIGC01000003">
    <property type="protein sequence ID" value="TQE97353.1"/>
    <property type="molecule type" value="Genomic_DNA"/>
</dbReference>
<gene>
    <name evidence="4" type="ORF">FKZ61_02745</name>
</gene>
<dbReference type="OrthoDB" id="116551at2"/>
<feature type="transmembrane region" description="Helical" evidence="3">
    <location>
        <begin position="153"/>
        <end position="175"/>
    </location>
</feature>
<sequence>MLSKYGRQLAAEPLARLVDLLHRWGVTPNGLTYFGFILTVGTALVLAGGYFRLGAILLLFAALFDMLDGSLARLTHQSSTFGAFLDSTLDRYSESVTFLALAYYYSTRLQTRTELVLIFVILVGSLMVSYTRARAEALKVECKAGILQRPERVVLLILGLFTGWMLPILWILAIFTNFTALQRIYEVYWRTNQPQAPVANHVANSKVVKPNDNWPVQG</sequence>
<accession>A0A540VMI7</accession>
<dbReference type="InParanoid" id="A0A540VMI7"/>
<feature type="transmembrane region" description="Helical" evidence="3">
    <location>
        <begin position="115"/>
        <end position="133"/>
    </location>
</feature>
<proteinExistence type="inferred from homology"/>
<dbReference type="Gene3D" id="1.20.120.1760">
    <property type="match status" value="1"/>
</dbReference>
<name>A0A540VMI7_9CHLR</name>
<dbReference type="Pfam" id="PF01066">
    <property type="entry name" value="CDP-OH_P_transf"/>
    <property type="match status" value="1"/>
</dbReference>
<protein>
    <submittedName>
        <fullName evidence="4">CDP-alcohol phosphatidyltransferase family protein</fullName>
    </submittedName>
</protein>
<dbReference type="RefSeq" id="WP_141608546.1">
    <property type="nucleotide sequence ID" value="NZ_VIGC02000003.1"/>
</dbReference>
<evidence type="ECO:0000256" key="2">
    <source>
        <dbReference type="RuleBase" id="RU003750"/>
    </source>
</evidence>
<keyword evidence="3" id="KW-0812">Transmembrane</keyword>
<keyword evidence="1 2" id="KW-0808">Transferase</keyword>
<organism evidence="4 5">
    <name type="scientific">Litorilinea aerophila</name>
    <dbReference type="NCBI Taxonomy" id="1204385"/>
    <lineage>
        <taxon>Bacteria</taxon>
        <taxon>Bacillati</taxon>
        <taxon>Chloroflexota</taxon>
        <taxon>Caldilineae</taxon>
        <taxon>Caldilineales</taxon>
        <taxon>Caldilineaceae</taxon>
        <taxon>Litorilinea</taxon>
    </lineage>
</organism>
<keyword evidence="3" id="KW-0472">Membrane</keyword>
<dbReference type="GO" id="GO:0008654">
    <property type="term" value="P:phospholipid biosynthetic process"/>
    <property type="evidence" value="ECO:0007669"/>
    <property type="project" value="InterPro"/>
</dbReference>